<comment type="similarity">
    <text evidence="1">Belongs to the ice-binding protein family.</text>
</comment>
<dbReference type="InterPro" id="IPR021884">
    <property type="entry name" value="Ice-bd_prot"/>
</dbReference>
<organism evidence="3 4">
    <name type="scientific">Mucilaginibacter gotjawali</name>
    <dbReference type="NCBI Taxonomy" id="1550579"/>
    <lineage>
        <taxon>Bacteria</taxon>
        <taxon>Pseudomonadati</taxon>
        <taxon>Bacteroidota</taxon>
        <taxon>Sphingobacteriia</taxon>
        <taxon>Sphingobacteriales</taxon>
        <taxon>Sphingobacteriaceae</taxon>
        <taxon>Mucilaginibacter</taxon>
    </lineage>
</organism>
<accession>A0A839SDD2</accession>
<dbReference type="Pfam" id="PF11999">
    <property type="entry name" value="Ice_binding"/>
    <property type="match status" value="1"/>
</dbReference>
<dbReference type="RefSeq" id="WP_197706034.1">
    <property type="nucleotide sequence ID" value="NZ_AP017313.1"/>
</dbReference>
<evidence type="ECO:0000256" key="2">
    <source>
        <dbReference type="ARBA" id="ARBA00022729"/>
    </source>
</evidence>
<protein>
    <recommendedName>
        <fullName evidence="5">DUF3494 domain-containing protein</fullName>
    </recommendedName>
</protein>
<evidence type="ECO:0000313" key="4">
    <source>
        <dbReference type="Proteomes" id="UP000539265"/>
    </source>
</evidence>
<keyword evidence="2" id="KW-0732">Signal</keyword>
<reference evidence="3" key="1">
    <citation type="submission" date="2020-08" db="EMBL/GenBank/DDBJ databases">
        <title>Genomic Encyclopedia of Type Strains, Phase III (KMG-III): the genomes of soil and plant-associated and newly described type strains.</title>
        <authorList>
            <person name="Whitman W."/>
        </authorList>
    </citation>
    <scope>NUCLEOTIDE SEQUENCE [LARGE SCALE GENOMIC DNA]</scope>
    <source>
        <strain evidence="3">CECT 8628</strain>
    </source>
</reference>
<evidence type="ECO:0008006" key="5">
    <source>
        <dbReference type="Google" id="ProtNLM"/>
    </source>
</evidence>
<evidence type="ECO:0000256" key="1">
    <source>
        <dbReference type="ARBA" id="ARBA00005445"/>
    </source>
</evidence>
<proteinExistence type="inferred from homology"/>
<keyword evidence="4" id="KW-1185">Reference proteome</keyword>
<dbReference type="Proteomes" id="UP000539265">
    <property type="component" value="Unassembled WGS sequence"/>
</dbReference>
<dbReference type="AlphaFoldDB" id="A0A839SDD2"/>
<name>A0A839SDD2_9SPHI</name>
<evidence type="ECO:0000313" key="3">
    <source>
        <dbReference type="EMBL" id="MBB3054890.1"/>
    </source>
</evidence>
<sequence>MIKKIGLVKNTRATQGQKSSKKVTFFCGTAFLAALLMAGCQKDNATSSTPQASITTTLTASTDVDAKPVYLGTAINFTVLTETGISTTGVTAITGNIGVSPISSTAITGFGLTKDASNQFSTSPIVTGEVFASNYAPPTPAKMTTAISDMKTAFTKANGRIFPAPVTEKFAGDLSGRTLLPGLYKWGTGVSISGAGVKLKGLADDVWVFQIAKNLTVGNGAIITLEGGAQAKNIFWVVSGKATLGTAVNFKGNILSKTLISVNTGSKVTGRLLAQTAVTLIADDVHPY</sequence>
<comment type="caution">
    <text evidence="3">The sequence shown here is derived from an EMBL/GenBank/DDBJ whole genome shotgun (WGS) entry which is preliminary data.</text>
</comment>
<gene>
    <name evidence="3" type="ORF">FHS11_001307</name>
</gene>
<dbReference type="EMBL" id="JACHWX010000003">
    <property type="protein sequence ID" value="MBB3054890.1"/>
    <property type="molecule type" value="Genomic_DNA"/>
</dbReference>